<dbReference type="Gene3D" id="1.20.1250.20">
    <property type="entry name" value="MFS general substrate transporter like domains"/>
    <property type="match status" value="2"/>
</dbReference>
<dbReference type="PANTHER" id="PTHR43791:SF3">
    <property type="entry name" value="MAJOR FACILITATOR SUPERFAMILY (MFS) PROFILE DOMAIN-CONTAINING PROTEIN"/>
    <property type="match status" value="1"/>
</dbReference>
<dbReference type="PANTHER" id="PTHR43791">
    <property type="entry name" value="PERMEASE-RELATED"/>
    <property type="match status" value="1"/>
</dbReference>
<keyword evidence="2" id="KW-0813">Transport</keyword>
<comment type="subcellular location">
    <subcellularLocation>
        <location evidence="1">Membrane</location>
        <topology evidence="1">Multi-pass membrane protein</topology>
    </subcellularLocation>
</comment>
<organism evidence="9 10">
    <name type="scientific">Cutaneotrichosporon spelunceum</name>
    <dbReference type="NCBI Taxonomy" id="1672016"/>
    <lineage>
        <taxon>Eukaryota</taxon>
        <taxon>Fungi</taxon>
        <taxon>Dikarya</taxon>
        <taxon>Basidiomycota</taxon>
        <taxon>Agaricomycotina</taxon>
        <taxon>Tremellomycetes</taxon>
        <taxon>Trichosporonales</taxon>
        <taxon>Trichosporonaceae</taxon>
        <taxon>Cutaneotrichosporon</taxon>
    </lineage>
</organism>
<feature type="transmembrane region" description="Helical" evidence="7">
    <location>
        <begin position="156"/>
        <end position="179"/>
    </location>
</feature>
<evidence type="ECO:0000256" key="3">
    <source>
        <dbReference type="ARBA" id="ARBA00022692"/>
    </source>
</evidence>
<evidence type="ECO:0000259" key="8">
    <source>
        <dbReference type="PROSITE" id="PS50850"/>
    </source>
</evidence>
<reference evidence="9" key="1">
    <citation type="journal article" date="2023" name="BMC Genomics">
        <title>Chromosome-level genome assemblies of Cutaneotrichosporon spp. (Trichosporonales, Basidiomycota) reveal imbalanced evolution between nucleotide sequences and chromosome synteny.</title>
        <authorList>
            <person name="Kobayashi Y."/>
            <person name="Kayamori A."/>
            <person name="Aoki K."/>
            <person name="Shiwa Y."/>
            <person name="Matsutani M."/>
            <person name="Fujita N."/>
            <person name="Sugita T."/>
            <person name="Iwasaki W."/>
            <person name="Tanaka N."/>
            <person name="Takashima M."/>
        </authorList>
    </citation>
    <scope>NUCLEOTIDE SEQUENCE</scope>
    <source>
        <strain evidence="9">HIS016</strain>
    </source>
</reference>
<proteinExistence type="predicted"/>
<evidence type="ECO:0000256" key="7">
    <source>
        <dbReference type="SAM" id="Phobius"/>
    </source>
</evidence>
<evidence type="ECO:0000313" key="10">
    <source>
        <dbReference type="Proteomes" id="UP001222932"/>
    </source>
</evidence>
<feature type="transmembrane region" description="Helical" evidence="7">
    <location>
        <begin position="293"/>
        <end position="314"/>
    </location>
</feature>
<gene>
    <name evidence="9" type="ORF">CspeluHIS016_0301720</name>
</gene>
<sequence length="498" mass="55393">MSGISEVSKQEVSHLEKTVGDSSDSVKFDESDRKLGVDIDEGFDPAEVKRVVRKVDWRLIPMLILMYAISLIDRTNLSVARTANENRFDKDLGTDGNNNRYSIITVVFFVPYIIFELPSQFGLRAFGARIWLGTAVVLWGAVMLGMGFAQNWYTLAALRAILGMFESALFPGAAFLIQCWYPRKELAFRNVIFYITSSLGSSFAKLIGFGFSHLDGRGGMAGWQWMFILYGILTIFIGLLAYVFLVDVPTKGNFLTEREREIVMTRIERDRADSVPDPLTWPKILAYCCELKSWFIAFAFMSTTMSAYALAYFMPRILTIMGFNNVESMLLGTPAYFYAIIPAVVCGRIADRIPHMRGNMILFNAVCIIVGTAMYSQLPSNQRAARFVGIFIATGGGNSNIPLILAWQAVSIRAQSKRAFCSALTVAFGGIGGILGSTLFFNKEAKQGYPTGVFTIIGLNVATIFGTLAMMAWMHMKNKKAKRGECVIEGAEGFYYQI</sequence>
<dbReference type="SUPFAM" id="SSF103473">
    <property type="entry name" value="MFS general substrate transporter"/>
    <property type="match status" value="1"/>
</dbReference>
<evidence type="ECO:0000313" key="9">
    <source>
        <dbReference type="EMBL" id="GMK56332.1"/>
    </source>
</evidence>
<feature type="compositionally biased region" description="Basic and acidic residues" evidence="6">
    <location>
        <begin position="8"/>
        <end position="28"/>
    </location>
</feature>
<feature type="transmembrane region" description="Helical" evidence="7">
    <location>
        <begin position="361"/>
        <end position="378"/>
    </location>
</feature>
<feature type="transmembrane region" description="Helical" evidence="7">
    <location>
        <begin position="419"/>
        <end position="441"/>
    </location>
</feature>
<dbReference type="FunFam" id="1.20.1250.20:FF:000018">
    <property type="entry name" value="MFS transporter permease"/>
    <property type="match status" value="1"/>
</dbReference>
<evidence type="ECO:0000256" key="1">
    <source>
        <dbReference type="ARBA" id="ARBA00004141"/>
    </source>
</evidence>
<keyword evidence="5 7" id="KW-0472">Membrane</keyword>
<evidence type="ECO:0000256" key="5">
    <source>
        <dbReference type="ARBA" id="ARBA00023136"/>
    </source>
</evidence>
<keyword evidence="10" id="KW-1185">Reference proteome</keyword>
<feature type="domain" description="Major facilitator superfamily (MFS) profile" evidence="8">
    <location>
        <begin position="62"/>
        <end position="478"/>
    </location>
</feature>
<reference evidence="9" key="2">
    <citation type="submission" date="2023-06" db="EMBL/GenBank/DDBJ databases">
        <authorList>
            <person name="Kobayashi Y."/>
            <person name="Kayamori A."/>
            <person name="Aoki K."/>
            <person name="Shiwa Y."/>
            <person name="Fujita N."/>
            <person name="Sugita T."/>
            <person name="Iwasaki W."/>
            <person name="Tanaka N."/>
            <person name="Takashima M."/>
        </authorList>
    </citation>
    <scope>NUCLEOTIDE SEQUENCE</scope>
    <source>
        <strain evidence="9">HIS016</strain>
    </source>
</reference>
<feature type="region of interest" description="Disordered" evidence="6">
    <location>
        <begin position="1"/>
        <end position="28"/>
    </location>
</feature>
<feature type="transmembrane region" description="Helical" evidence="7">
    <location>
        <begin position="384"/>
        <end position="407"/>
    </location>
</feature>
<dbReference type="InterPro" id="IPR011701">
    <property type="entry name" value="MFS"/>
</dbReference>
<dbReference type="PROSITE" id="PS50850">
    <property type="entry name" value="MFS"/>
    <property type="match status" value="1"/>
</dbReference>
<feature type="transmembrane region" description="Helical" evidence="7">
    <location>
        <begin position="59"/>
        <end position="80"/>
    </location>
</feature>
<dbReference type="GO" id="GO:0022857">
    <property type="term" value="F:transmembrane transporter activity"/>
    <property type="evidence" value="ECO:0007669"/>
    <property type="project" value="InterPro"/>
</dbReference>
<feature type="transmembrane region" description="Helical" evidence="7">
    <location>
        <begin position="130"/>
        <end position="150"/>
    </location>
</feature>
<feature type="transmembrane region" description="Helical" evidence="7">
    <location>
        <begin position="453"/>
        <end position="473"/>
    </location>
</feature>
<evidence type="ECO:0000256" key="2">
    <source>
        <dbReference type="ARBA" id="ARBA00022448"/>
    </source>
</evidence>
<keyword evidence="3 7" id="KW-0812">Transmembrane</keyword>
<dbReference type="AlphaFoldDB" id="A0AAD3YBW4"/>
<name>A0AAD3YBW4_9TREE</name>
<evidence type="ECO:0000256" key="4">
    <source>
        <dbReference type="ARBA" id="ARBA00022989"/>
    </source>
</evidence>
<accession>A0AAD3YBW4</accession>
<dbReference type="Pfam" id="PF07690">
    <property type="entry name" value="MFS_1"/>
    <property type="match status" value="1"/>
</dbReference>
<feature type="transmembrane region" description="Helical" evidence="7">
    <location>
        <begin position="223"/>
        <end position="245"/>
    </location>
</feature>
<evidence type="ECO:0000256" key="6">
    <source>
        <dbReference type="SAM" id="MobiDB-lite"/>
    </source>
</evidence>
<feature type="transmembrane region" description="Helical" evidence="7">
    <location>
        <begin position="329"/>
        <end position="349"/>
    </location>
</feature>
<feature type="transmembrane region" description="Helical" evidence="7">
    <location>
        <begin position="191"/>
        <end position="211"/>
    </location>
</feature>
<keyword evidence="4 7" id="KW-1133">Transmembrane helix</keyword>
<comment type="caution">
    <text evidence="9">The sequence shown here is derived from an EMBL/GenBank/DDBJ whole genome shotgun (WGS) entry which is preliminary data.</text>
</comment>
<dbReference type="GO" id="GO:0016020">
    <property type="term" value="C:membrane"/>
    <property type="evidence" value="ECO:0007669"/>
    <property type="project" value="UniProtKB-SubCell"/>
</dbReference>
<dbReference type="Proteomes" id="UP001222932">
    <property type="component" value="Unassembled WGS sequence"/>
</dbReference>
<protein>
    <recommendedName>
        <fullName evidence="8">Major facilitator superfamily (MFS) profile domain-containing protein</fullName>
    </recommendedName>
</protein>
<dbReference type="InterPro" id="IPR020846">
    <property type="entry name" value="MFS_dom"/>
</dbReference>
<dbReference type="EMBL" id="BTCM01000003">
    <property type="protein sequence ID" value="GMK56332.1"/>
    <property type="molecule type" value="Genomic_DNA"/>
</dbReference>
<dbReference type="InterPro" id="IPR036259">
    <property type="entry name" value="MFS_trans_sf"/>
</dbReference>
<feature type="transmembrane region" description="Helical" evidence="7">
    <location>
        <begin position="100"/>
        <end position="118"/>
    </location>
</feature>